<organism evidence="3 4">
    <name type="scientific">Acinetobacter baumannii</name>
    <dbReference type="NCBI Taxonomy" id="470"/>
    <lineage>
        <taxon>Bacteria</taxon>
        <taxon>Pseudomonadati</taxon>
        <taxon>Pseudomonadota</taxon>
        <taxon>Gammaproteobacteria</taxon>
        <taxon>Moraxellales</taxon>
        <taxon>Moraxellaceae</taxon>
        <taxon>Acinetobacter</taxon>
        <taxon>Acinetobacter calcoaceticus/baumannii complex</taxon>
    </lineage>
</organism>
<feature type="compositionally biased region" description="Pro residues" evidence="1">
    <location>
        <begin position="172"/>
        <end position="206"/>
    </location>
</feature>
<dbReference type="NCBIfam" id="NF041109">
    <property type="entry name" value="VF_TspB_C_term"/>
    <property type="match status" value="1"/>
</dbReference>
<accession>A0A8B5UD21</accession>
<evidence type="ECO:0000313" key="3">
    <source>
        <dbReference type="EMBL" id="TPU59209.1"/>
    </source>
</evidence>
<dbReference type="Gene3D" id="1.10.287.950">
    <property type="entry name" value="Methyl-accepting chemotaxis protein"/>
    <property type="match status" value="1"/>
</dbReference>
<keyword evidence="2" id="KW-0472">Membrane</keyword>
<evidence type="ECO:0000256" key="2">
    <source>
        <dbReference type="SAM" id="Phobius"/>
    </source>
</evidence>
<name>A0A8B5UD21_ACIBA</name>
<dbReference type="EMBL" id="VHGY01000106">
    <property type="protein sequence ID" value="TPU59209.1"/>
    <property type="molecule type" value="Genomic_DNA"/>
</dbReference>
<keyword evidence="2" id="KW-0812">Transmembrane</keyword>
<dbReference type="AlphaFoldDB" id="A0A8B5UD21"/>
<gene>
    <name evidence="3" type="ORF">FJU42_20560</name>
</gene>
<evidence type="ECO:0000313" key="4">
    <source>
        <dbReference type="Proteomes" id="UP000315888"/>
    </source>
</evidence>
<sequence length="443" mass="47482">MHYDERTIHGYYYGYKEIQQTKCPQSGTPIPVYFEPNSPIPLRTCKQNSDGTYCITEYTGDKNKPIVISGNKYQNITHASVSEIPSPSCRPEFSKTSCDPKDPYGGCYQPPDDGCNRMSDGSIYCPPDVPPPPIQSGCSNNATYCDMPPTGCGSDYVPGSFNGQQICVRKSNPPPIDPIDQPPSASEPPPIDPNDPPPTSAPPPIPNESNTILRSILDAINAVNNKLTWLKDEIVNSVNNVSRTLGITNQKLDAVNSSVKETTAAVKQTTTAVNNVKAAVDANATTVKTAVEANTAATNGVKSAVEANTTSTANKLNEVVNAINNKPVGGGGGTAVNLESTNNLLKGIQDWLAVSDDTNPEDGEIKVVKNEIDTNFDGNLVNATGTCPQPMQISFSIVQTYTIQFSYETFCLGASLARPWIIFVGMLTAFFIVTGHYRGGSND</sequence>
<comment type="caution">
    <text evidence="3">The sequence shown here is derived from an EMBL/GenBank/DDBJ whole genome shotgun (WGS) entry which is preliminary data.</text>
</comment>
<protein>
    <submittedName>
        <fullName evidence="3">Methyl-accepting chemotaxis protein</fullName>
    </submittedName>
</protein>
<feature type="region of interest" description="Disordered" evidence="1">
    <location>
        <begin position="164"/>
        <end position="209"/>
    </location>
</feature>
<proteinExistence type="predicted"/>
<feature type="transmembrane region" description="Helical" evidence="2">
    <location>
        <begin position="420"/>
        <end position="437"/>
    </location>
</feature>
<keyword evidence="2" id="KW-1133">Transmembrane helix</keyword>
<dbReference type="Proteomes" id="UP000315888">
    <property type="component" value="Unassembled WGS sequence"/>
</dbReference>
<evidence type="ECO:0000256" key="1">
    <source>
        <dbReference type="SAM" id="MobiDB-lite"/>
    </source>
</evidence>
<reference evidence="3 4" key="1">
    <citation type="submission" date="2019-06" db="EMBL/GenBank/DDBJ databases">
        <title>A Diverse Panel of Clinical Acinetobacter baumannii for Research Use.</title>
        <authorList>
            <person name="Mcgann P."/>
            <person name="Snesrud E."/>
            <person name="Galac M.R."/>
        </authorList>
    </citation>
    <scope>NUCLEOTIDE SEQUENCE [LARGE SCALE GENOMIC DNA]</scope>
    <source>
        <strain evidence="3 4">MRSN14237</strain>
    </source>
</reference>